<organism evidence="1 2">
    <name type="scientific">Brassica cretica</name>
    <name type="common">Mustard</name>
    <dbReference type="NCBI Taxonomy" id="69181"/>
    <lineage>
        <taxon>Eukaryota</taxon>
        <taxon>Viridiplantae</taxon>
        <taxon>Streptophyta</taxon>
        <taxon>Embryophyta</taxon>
        <taxon>Tracheophyta</taxon>
        <taxon>Spermatophyta</taxon>
        <taxon>Magnoliopsida</taxon>
        <taxon>eudicotyledons</taxon>
        <taxon>Gunneridae</taxon>
        <taxon>Pentapetalae</taxon>
        <taxon>rosids</taxon>
        <taxon>malvids</taxon>
        <taxon>Brassicales</taxon>
        <taxon>Brassicaceae</taxon>
        <taxon>Brassiceae</taxon>
        <taxon>Brassica</taxon>
    </lineage>
</organism>
<sequence length="121" mass="13348">MAECTQYRDPPALLLLWPARGGSVSVTVGPVRVFSSSIVVCVVSFLGSFGSEQRRVGWYCGRGEAGFRTPLHLPVAKEVKALKCPDESHRERVVQMRVLLFFLKSSVVRALLLSVRSKKTG</sequence>
<proteinExistence type="predicted"/>
<protein>
    <submittedName>
        <fullName evidence="1">Uncharacterized protein</fullName>
    </submittedName>
</protein>
<gene>
    <name evidence="1" type="ORF">DY000_02061471</name>
</gene>
<evidence type="ECO:0000313" key="2">
    <source>
        <dbReference type="Proteomes" id="UP000266723"/>
    </source>
</evidence>
<name>A0ABQ7AU40_BRACR</name>
<keyword evidence="2" id="KW-1185">Reference proteome</keyword>
<dbReference type="EMBL" id="QGKV02001556">
    <property type="protein sequence ID" value="KAF3517518.1"/>
    <property type="molecule type" value="Genomic_DNA"/>
</dbReference>
<dbReference type="Proteomes" id="UP000266723">
    <property type="component" value="Unassembled WGS sequence"/>
</dbReference>
<evidence type="ECO:0000313" key="1">
    <source>
        <dbReference type="EMBL" id="KAF3517518.1"/>
    </source>
</evidence>
<reference evidence="1 2" key="1">
    <citation type="journal article" date="2020" name="BMC Genomics">
        <title>Intraspecific diversification of the crop wild relative Brassica cretica Lam. using demographic model selection.</title>
        <authorList>
            <person name="Kioukis A."/>
            <person name="Michalopoulou V.A."/>
            <person name="Briers L."/>
            <person name="Pirintsos S."/>
            <person name="Studholme D.J."/>
            <person name="Pavlidis P."/>
            <person name="Sarris P.F."/>
        </authorList>
    </citation>
    <scope>NUCLEOTIDE SEQUENCE [LARGE SCALE GENOMIC DNA]</scope>
    <source>
        <strain evidence="2">cv. PFS-1207/04</strain>
    </source>
</reference>
<comment type="caution">
    <text evidence="1">The sequence shown here is derived from an EMBL/GenBank/DDBJ whole genome shotgun (WGS) entry which is preliminary data.</text>
</comment>
<accession>A0ABQ7AU40</accession>